<dbReference type="GO" id="GO:0006352">
    <property type="term" value="P:DNA-templated transcription initiation"/>
    <property type="evidence" value="ECO:0007669"/>
    <property type="project" value="InterPro"/>
</dbReference>
<dbReference type="FunFam" id="3.30.310.10:FF:000005">
    <property type="entry name" value="TATA box-binding protein-like 1"/>
    <property type="match status" value="1"/>
</dbReference>
<proteinExistence type="inferred from homology"/>
<dbReference type="InterPro" id="IPR012295">
    <property type="entry name" value="TBP_dom_sf"/>
</dbReference>
<evidence type="ECO:0000256" key="4">
    <source>
        <dbReference type="ARBA" id="ARBA00022490"/>
    </source>
</evidence>
<evidence type="ECO:0000313" key="12">
    <source>
        <dbReference type="Proteomes" id="UP000007875"/>
    </source>
</evidence>
<keyword evidence="8" id="KW-0539">Nucleus</keyword>
<evidence type="ECO:0000313" key="11">
    <source>
        <dbReference type="Ensembl" id="ENSCSAVP00000001430.1"/>
    </source>
</evidence>
<dbReference type="GO" id="GO:0003677">
    <property type="term" value="F:DNA binding"/>
    <property type="evidence" value="ECO:0007669"/>
    <property type="project" value="UniProtKB-KW"/>
</dbReference>
<dbReference type="FunFam" id="3.30.310.10:FF:000009">
    <property type="entry name" value="TatA box-binding protein-like protein 1"/>
    <property type="match status" value="1"/>
</dbReference>
<sequence>MSKVSIIRPGHAVQKLSGQSNITLKTPSVLPEGMHGTVLPTCPKVTQSVFQSVVKVEKMDNCETFVKEEPKIKHDLQDGSRLHISVCNVVSSFRVRCHLNLRQIALESIDVVYRRETQKVVMRMRNPKCTAYIWSSGKIVCTGSTSSDNAKKSAKKFARRLSKIGFRVKFADFRVVNVLAVCKMPYAIDINQFSRANRGRHCSYEPELHPGVTFRDTTTKATLKIFSTGSVTVTARSVEKAKAGIRNIYPMFQDFYKYEKPNLEFDVTDALPSDNEDCS</sequence>
<dbReference type="OMA" id="HICNNTW"/>
<name>H2Y7Y2_CIOSA</name>
<dbReference type="GO" id="GO:0005737">
    <property type="term" value="C:cytoplasm"/>
    <property type="evidence" value="ECO:0007669"/>
    <property type="project" value="UniProtKB-SubCell"/>
</dbReference>
<dbReference type="InParanoid" id="H2Y7Y2"/>
<dbReference type="Pfam" id="PF00352">
    <property type="entry name" value="TBP"/>
    <property type="match status" value="2"/>
</dbReference>
<reference evidence="12" key="1">
    <citation type="submission" date="2003-08" db="EMBL/GenBank/DDBJ databases">
        <authorList>
            <person name="Birren B."/>
            <person name="Nusbaum C."/>
            <person name="Abebe A."/>
            <person name="Abouelleil A."/>
            <person name="Adekoya E."/>
            <person name="Ait-zahra M."/>
            <person name="Allen N."/>
            <person name="Allen T."/>
            <person name="An P."/>
            <person name="Anderson M."/>
            <person name="Anderson S."/>
            <person name="Arachchi H."/>
            <person name="Armbruster J."/>
            <person name="Bachantsang P."/>
            <person name="Baldwin J."/>
            <person name="Barry A."/>
            <person name="Bayul T."/>
            <person name="Blitshsteyn B."/>
            <person name="Bloom T."/>
            <person name="Blye J."/>
            <person name="Boguslavskiy L."/>
            <person name="Borowsky M."/>
            <person name="Boukhgalter B."/>
            <person name="Brunache A."/>
            <person name="Butler J."/>
            <person name="Calixte N."/>
            <person name="Calvo S."/>
            <person name="Camarata J."/>
            <person name="Campo K."/>
            <person name="Chang J."/>
            <person name="Cheshatsang Y."/>
            <person name="Citroen M."/>
            <person name="Collymore A."/>
            <person name="Considine T."/>
            <person name="Cook A."/>
            <person name="Cooke P."/>
            <person name="Corum B."/>
            <person name="Cuomo C."/>
            <person name="David R."/>
            <person name="Dawoe T."/>
            <person name="Degray S."/>
            <person name="Dodge S."/>
            <person name="Dooley K."/>
            <person name="Dorje P."/>
            <person name="Dorjee K."/>
            <person name="Dorris L."/>
            <person name="Duffey N."/>
            <person name="Dupes A."/>
            <person name="Elkins T."/>
            <person name="Engels R."/>
            <person name="Erickson J."/>
            <person name="Farina A."/>
            <person name="Faro S."/>
            <person name="Ferreira P."/>
            <person name="Fischer H."/>
            <person name="Fitzgerald M."/>
            <person name="Foley K."/>
            <person name="Gage D."/>
            <person name="Galagan J."/>
            <person name="Gearin G."/>
            <person name="Gnerre S."/>
            <person name="Gnirke A."/>
            <person name="Goyette A."/>
            <person name="Graham J."/>
            <person name="Grandbois E."/>
            <person name="Gyaltsen K."/>
            <person name="Hafez N."/>
            <person name="Hagopian D."/>
            <person name="Hagos B."/>
            <person name="Hall J."/>
            <person name="Hatcher B."/>
            <person name="Heller A."/>
            <person name="Higgins H."/>
            <person name="Honan T."/>
            <person name="Horn A."/>
            <person name="Houde N."/>
            <person name="Hughes L."/>
            <person name="Hulme W."/>
            <person name="Husby E."/>
            <person name="Iliev I."/>
            <person name="Jaffe D."/>
            <person name="Jones C."/>
            <person name="Kamal M."/>
            <person name="Kamat A."/>
            <person name="Kamvysselis M."/>
            <person name="Karlsson E."/>
            <person name="Kells C."/>
            <person name="Kieu A."/>
            <person name="Kisner P."/>
            <person name="Kodira C."/>
            <person name="Kulbokas E."/>
            <person name="Labutti K."/>
            <person name="Lama D."/>
            <person name="Landers T."/>
            <person name="Leger J."/>
            <person name="Levine S."/>
            <person name="Lewis D."/>
            <person name="Lewis T."/>
            <person name="Lindblad-toh K."/>
            <person name="Liu X."/>
            <person name="Lokyitsang T."/>
            <person name="Lokyitsang Y."/>
            <person name="Lucien O."/>
            <person name="Lui A."/>
            <person name="Ma L.J."/>
            <person name="Mabbitt R."/>
            <person name="Macdonald J."/>
            <person name="Maclean C."/>
            <person name="Major J."/>
            <person name="Manning J."/>
            <person name="Marabella R."/>
            <person name="Maru K."/>
            <person name="Matthews C."/>
            <person name="Mauceli E."/>
            <person name="Mccarthy M."/>
            <person name="Mcdonough S."/>
            <person name="Mcghee T."/>
            <person name="Meldrim J."/>
            <person name="Meneus L."/>
            <person name="Mesirov J."/>
            <person name="Mihalev A."/>
            <person name="Mihova T."/>
            <person name="Mikkelsen T."/>
            <person name="Mlenga V."/>
            <person name="Moru K."/>
            <person name="Mozes J."/>
            <person name="Mulrain L."/>
            <person name="Munson G."/>
            <person name="Naylor J."/>
            <person name="Newes C."/>
            <person name="Nguyen C."/>
            <person name="Nguyen N."/>
            <person name="Nguyen T."/>
            <person name="Nicol R."/>
            <person name="Nielsen C."/>
            <person name="Nizzari M."/>
            <person name="Norbu C."/>
            <person name="Norbu N."/>
            <person name="O'donnell P."/>
            <person name="Okoawo O."/>
            <person name="O'leary S."/>
            <person name="Omotosho B."/>
            <person name="O'neill K."/>
            <person name="Osman S."/>
            <person name="Parker S."/>
            <person name="Perrin D."/>
            <person name="Phunkhang P."/>
            <person name="Piqani B."/>
            <person name="Purcell S."/>
            <person name="Rachupka T."/>
            <person name="Ramasamy U."/>
            <person name="Rameau R."/>
            <person name="Ray V."/>
            <person name="Raymond C."/>
            <person name="Retta R."/>
            <person name="Richardson S."/>
            <person name="Rise C."/>
            <person name="Rodriguez J."/>
            <person name="Rogers J."/>
            <person name="Rogov P."/>
            <person name="Rutman M."/>
            <person name="Schupbach R."/>
            <person name="Seaman C."/>
            <person name="Settipalli S."/>
            <person name="Sharpe T."/>
            <person name="Sheridan J."/>
            <person name="Sherpa N."/>
            <person name="Shi J."/>
            <person name="Smirnov S."/>
            <person name="Smith C."/>
            <person name="Sougnez C."/>
            <person name="Spencer B."/>
            <person name="Stalker J."/>
            <person name="Stange-thomann N."/>
            <person name="Stavropoulos S."/>
            <person name="Stetson K."/>
            <person name="Stone C."/>
            <person name="Stone S."/>
            <person name="Stubbs M."/>
            <person name="Talamas J."/>
            <person name="Tchuinga P."/>
            <person name="Tenzing P."/>
            <person name="Tesfaye S."/>
            <person name="Theodore J."/>
            <person name="Thoulutsang Y."/>
            <person name="Topham K."/>
            <person name="Towey S."/>
            <person name="Tsamla T."/>
            <person name="Tsomo N."/>
            <person name="Vallee D."/>
            <person name="Vassiliev H."/>
            <person name="Venkataraman V."/>
            <person name="Vinson J."/>
            <person name="Vo A."/>
            <person name="Wade C."/>
            <person name="Wang S."/>
            <person name="Wangchuk T."/>
            <person name="Wangdi T."/>
            <person name="Whittaker C."/>
            <person name="Wilkinson J."/>
            <person name="Wu Y."/>
            <person name="Wyman D."/>
            <person name="Yadav S."/>
            <person name="Yang S."/>
            <person name="Yang X."/>
            <person name="Yeager S."/>
            <person name="Yee E."/>
            <person name="Young G."/>
            <person name="Zainoun J."/>
            <person name="Zembeck L."/>
            <person name="Zimmer A."/>
            <person name="Zody M."/>
            <person name="Lander E."/>
        </authorList>
    </citation>
    <scope>NUCLEOTIDE SEQUENCE [LARGE SCALE GENOMIC DNA]</scope>
</reference>
<reference evidence="11" key="2">
    <citation type="submission" date="2025-08" db="UniProtKB">
        <authorList>
            <consortium name="Ensembl"/>
        </authorList>
    </citation>
    <scope>IDENTIFICATION</scope>
</reference>
<keyword evidence="7" id="KW-0804">Transcription</keyword>
<keyword evidence="4" id="KW-0963">Cytoplasm</keyword>
<evidence type="ECO:0000256" key="10">
    <source>
        <dbReference type="ARBA" id="ARBA00033173"/>
    </source>
</evidence>
<protein>
    <recommendedName>
        <fullName evidence="9">TATA box-binding protein-like 1</fullName>
    </recommendedName>
    <alternativeName>
        <fullName evidence="10">TBP-like factor</fullName>
    </alternativeName>
</protein>
<dbReference type="AlphaFoldDB" id="H2Y7Y2"/>
<evidence type="ECO:0000256" key="5">
    <source>
        <dbReference type="ARBA" id="ARBA00023015"/>
    </source>
</evidence>
<evidence type="ECO:0000256" key="8">
    <source>
        <dbReference type="ARBA" id="ARBA00023242"/>
    </source>
</evidence>
<keyword evidence="5" id="KW-0805">Transcription regulation</keyword>
<reference evidence="11" key="3">
    <citation type="submission" date="2025-09" db="UniProtKB">
        <authorList>
            <consortium name="Ensembl"/>
        </authorList>
    </citation>
    <scope>IDENTIFICATION</scope>
</reference>
<dbReference type="InterPro" id="IPR000814">
    <property type="entry name" value="TBP"/>
</dbReference>
<comment type="subcellular location">
    <subcellularLocation>
        <location evidence="2">Cytoplasm</location>
    </subcellularLocation>
    <subcellularLocation>
        <location evidence="1">Nucleus</location>
    </subcellularLocation>
</comment>
<evidence type="ECO:0000256" key="6">
    <source>
        <dbReference type="ARBA" id="ARBA00023125"/>
    </source>
</evidence>
<comment type="similarity">
    <text evidence="3">Belongs to the TBP family.</text>
</comment>
<evidence type="ECO:0000256" key="1">
    <source>
        <dbReference type="ARBA" id="ARBA00004123"/>
    </source>
</evidence>
<dbReference type="HOGENOM" id="CLU_997327_0_0_1"/>
<evidence type="ECO:0000256" key="3">
    <source>
        <dbReference type="ARBA" id="ARBA00005560"/>
    </source>
</evidence>
<dbReference type="Proteomes" id="UP000007875">
    <property type="component" value="Unassembled WGS sequence"/>
</dbReference>
<evidence type="ECO:0000256" key="2">
    <source>
        <dbReference type="ARBA" id="ARBA00004496"/>
    </source>
</evidence>
<dbReference type="GeneTree" id="ENSGT00940000155712"/>
<accession>H2Y7Y2</accession>
<keyword evidence="6" id="KW-0238">DNA-binding</keyword>
<dbReference type="eggNOG" id="KOG3302">
    <property type="taxonomic scope" value="Eukaryota"/>
</dbReference>
<organism evidence="11 12">
    <name type="scientific">Ciona savignyi</name>
    <name type="common">Pacific transparent sea squirt</name>
    <dbReference type="NCBI Taxonomy" id="51511"/>
    <lineage>
        <taxon>Eukaryota</taxon>
        <taxon>Metazoa</taxon>
        <taxon>Chordata</taxon>
        <taxon>Tunicata</taxon>
        <taxon>Ascidiacea</taxon>
        <taxon>Phlebobranchia</taxon>
        <taxon>Cionidae</taxon>
        <taxon>Ciona</taxon>
    </lineage>
</organism>
<dbReference type="SUPFAM" id="SSF55945">
    <property type="entry name" value="TATA-box binding protein-like"/>
    <property type="match status" value="2"/>
</dbReference>
<dbReference type="FunCoup" id="H2Y7Y2">
    <property type="interactions" value="36"/>
</dbReference>
<dbReference type="Gene3D" id="3.30.310.10">
    <property type="entry name" value="TATA-Binding Protein"/>
    <property type="match status" value="2"/>
</dbReference>
<dbReference type="STRING" id="51511.ENSCSAVP00000001430"/>
<dbReference type="GO" id="GO:0005634">
    <property type="term" value="C:nucleus"/>
    <property type="evidence" value="ECO:0007669"/>
    <property type="project" value="UniProtKB-SubCell"/>
</dbReference>
<dbReference type="PRINTS" id="PR00686">
    <property type="entry name" value="TIFACTORIID"/>
</dbReference>
<dbReference type="Ensembl" id="ENSCSAVT00000001449.1">
    <property type="protein sequence ID" value="ENSCSAVP00000001430.1"/>
    <property type="gene ID" value="ENSCSAVG00000000809.1"/>
</dbReference>
<keyword evidence="12" id="KW-1185">Reference proteome</keyword>
<evidence type="ECO:0000256" key="9">
    <source>
        <dbReference type="ARBA" id="ARBA00023474"/>
    </source>
</evidence>
<evidence type="ECO:0000256" key="7">
    <source>
        <dbReference type="ARBA" id="ARBA00023163"/>
    </source>
</evidence>
<dbReference type="PANTHER" id="PTHR10126">
    <property type="entry name" value="TATA-BOX BINDING PROTEIN"/>
    <property type="match status" value="1"/>
</dbReference>